<dbReference type="OrthoDB" id="5353557at2759"/>
<name>X6LUH1_RETFI</name>
<dbReference type="EMBL" id="ASPP01028321">
    <property type="protein sequence ID" value="ETO05274.1"/>
    <property type="molecule type" value="Genomic_DNA"/>
</dbReference>
<keyword evidence="2 3" id="KW-0812">Transmembrane</keyword>
<dbReference type="PANTHER" id="PTHR12064">
    <property type="entry name" value="METAL TRANSPORTER CNNM"/>
    <property type="match status" value="1"/>
</dbReference>
<evidence type="ECO:0000256" key="2">
    <source>
        <dbReference type="PROSITE-ProRule" id="PRU01193"/>
    </source>
</evidence>
<dbReference type="Pfam" id="PF01595">
    <property type="entry name" value="CNNM"/>
    <property type="match status" value="1"/>
</dbReference>
<dbReference type="PROSITE" id="PS51846">
    <property type="entry name" value="CNNM"/>
    <property type="match status" value="1"/>
</dbReference>
<feature type="transmembrane region" description="Helical" evidence="3">
    <location>
        <begin position="72"/>
        <end position="92"/>
    </location>
</feature>
<feature type="domain" description="CNNM transmembrane" evidence="4">
    <location>
        <begin position="9"/>
        <end position="192"/>
    </location>
</feature>
<keyword evidence="1" id="KW-0677">Repeat</keyword>
<evidence type="ECO:0000313" key="5">
    <source>
        <dbReference type="EMBL" id="ETO05274.1"/>
    </source>
</evidence>
<dbReference type="GO" id="GO:0030026">
    <property type="term" value="P:intracellular manganese ion homeostasis"/>
    <property type="evidence" value="ECO:0007669"/>
    <property type="project" value="TreeGrafter"/>
</dbReference>
<dbReference type="Gene3D" id="3.10.580.10">
    <property type="entry name" value="CBS-domain"/>
    <property type="match status" value="1"/>
</dbReference>
<dbReference type="GO" id="GO:0005737">
    <property type="term" value="C:cytoplasm"/>
    <property type="evidence" value="ECO:0007669"/>
    <property type="project" value="TreeGrafter"/>
</dbReference>
<proteinExistence type="predicted"/>
<sequence>MSQLVKPLSLKGFVVYTACCIGLVVIGGITSGLNVSLLAVDPIKIKLMKTSRVEWDKKIVSRIGPLVENHHLLLVTLLVANALAMEALPIFLNQMVAPWLAVLISVTFVLIFGEILPQAVFSSDPLKHGYRFACLVRTFQIILYPICMPIAWLLDRFLKHPEKRPVLFRHDELKQMIAFIRSDDDFKETKDQFTDYELNYLVKDQRTKWQDVTTLPSNFLLDENGLKEIAETGYSRIPIYRHRENNLIGICLVKDLVAVDPSQRLTIDKFVRKKIAVFYPHTSCIEALRVFERYKVHFAVITSLFFFF</sequence>
<feature type="transmembrane region" description="Helical" evidence="3">
    <location>
        <begin position="13"/>
        <end position="40"/>
    </location>
</feature>
<keyword evidence="2 3" id="KW-1133">Transmembrane helix</keyword>
<dbReference type="InterPro" id="IPR045095">
    <property type="entry name" value="ACDP"/>
</dbReference>
<organism evidence="5 6">
    <name type="scientific">Reticulomyxa filosa</name>
    <dbReference type="NCBI Taxonomy" id="46433"/>
    <lineage>
        <taxon>Eukaryota</taxon>
        <taxon>Sar</taxon>
        <taxon>Rhizaria</taxon>
        <taxon>Retaria</taxon>
        <taxon>Foraminifera</taxon>
        <taxon>Monothalamids</taxon>
        <taxon>Reticulomyxidae</taxon>
        <taxon>Reticulomyxa</taxon>
    </lineage>
</organism>
<dbReference type="InterPro" id="IPR046342">
    <property type="entry name" value="CBS_dom_sf"/>
</dbReference>
<dbReference type="InterPro" id="IPR002550">
    <property type="entry name" value="CNNM"/>
</dbReference>
<evidence type="ECO:0000256" key="1">
    <source>
        <dbReference type="ARBA" id="ARBA00022737"/>
    </source>
</evidence>
<dbReference type="PANTHER" id="PTHR12064:SF97">
    <property type="entry name" value="METAL TRANSPORTER CNNM-5"/>
    <property type="match status" value="1"/>
</dbReference>
<gene>
    <name evidence="5" type="ORF">RFI_32123</name>
</gene>
<evidence type="ECO:0000259" key="4">
    <source>
        <dbReference type="PROSITE" id="PS51846"/>
    </source>
</evidence>
<feature type="non-terminal residue" evidence="5">
    <location>
        <position position="308"/>
    </location>
</feature>
<protein>
    <submittedName>
        <fullName evidence="5">CBS domain-containing protein</fullName>
    </submittedName>
</protein>
<dbReference type="AlphaFoldDB" id="X6LUH1"/>
<reference evidence="5 6" key="1">
    <citation type="journal article" date="2013" name="Curr. Biol.">
        <title>The Genome of the Foraminiferan Reticulomyxa filosa.</title>
        <authorList>
            <person name="Glockner G."/>
            <person name="Hulsmann N."/>
            <person name="Schleicher M."/>
            <person name="Noegel A.A."/>
            <person name="Eichinger L."/>
            <person name="Gallinger C."/>
            <person name="Pawlowski J."/>
            <person name="Sierra R."/>
            <person name="Euteneuer U."/>
            <person name="Pillet L."/>
            <person name="Moustafa A."/>
            <person name="Platzer M."/>
            <person name="Groth M."/>
            <person name="Szafranski K."/>
            <person name="Schliwa M."/>
        </authorList>
    </citation>
    <scope>NUCLEOTIDE SEQUENCE [LARGE SCALE GENOMIC DNA]</scope>
</reference>
<feature type="transmembrane region" description="Helical" evidence="3">
    <location>
        <begin position="132"/>
        <end position="154"/>
    </location>
</feature>
<keyword evidence="6" id="KW-1185">Reference proteome</keyword>
<dbReference type="OMA" id="YFIHAIW"/>
<comment type="caution">
    <text evidence="5">The sequence shown here is derived from an EMBL/GenBank/DDBJ whole genome shotgun (WGS) entry which is preliminary data.</text>
</comment>
<dbReference type="Proteomes" id="UP000023152">
    <property type="component" value="Unassembled WGS sequence"/>
</dbReference>
<evidence type="ECO:0000313" key="6">
    <source>
        <dbReference type="Proteomes" id="UP000023152"/>
    </source>
</evidence>
<dbReference type="GO" id="GO:0010960">
    <property type="term" value="P:magnesium ion homeostasis"/>
    <property type="evidence" value="ECO:0007669"/>
    <property type="project" value="InterPro"/>
</dbReference>
<dbReference type="SUPFAM" id="SSF54631">
    <property type="entry name" value="CBS-domain pair"/>
    <property type="match status" value="1"/>
</dbReference>
<accession>X6LUH1</accession>
<feature type="transmembrane region" description="Helical" evidence="3">
    <location>
        <begin position="98"/>
        <end position="120"/>
    </location>
</feature>
<dbReference type="GO" id="GO:0016020">
    <property type="term" value="C:membrane"/>
    <property type="evidence" value="ECO:0007669"/>
    <property type="project" value="UniProtKB-UniRule"/>
</dbReference>
<keyword evidence="2 3" id="KW-0472">Membrane</keyword>
<evidence type="ECO:0000256" key="3">
    <source>
        <dbReference type="SAM" id="Phobius"/>
    </source>
</evidence>